<feature type="compositionally biased region" description="Basic and acidic residues" evidence="1">
    <location>
        <begin position="265"/>
        <end position="280"/>
    </location>
</feature>
<dbReference type="AlphaFoldDB" id="A0AAE0CBS8"/>
<dbReference type="Proteomes" id="UP001190700">
    <property type="component" value="Unassembled WGS sequence"/>
</dbReference>
<dbReference type="EMBL" id="LGRX02025607">
    <property type="protein sequence ID" value="KAK3252137.1"/>
    <property type="molecule type" value="Genomic_DNA"/>
</dbReference>
<protein>
    <submittedName>
        <fullName evidence="2">Uncharacterized protein</fullName>
    </submittedName>
</protein>
<feature type="compositionally biased region" description="Basic and acidic residues" evidence="1">
    <location>
        <begin position="119"/>
        <end position="131"/>
    </location>
</feature>
<sequence>MTVVDDPWVDIEPQRVIPRDLAQLLIKDKNLDFGFPTRKGLLPSAADKQALSQREVAVIDYSQQLFVGHRTRIVSAITKKLSELALRQKQPSYGEDSYLVFEKHLGTPRNKQAAPPRRQHQESSTDEKTLRETSEAAIHNMQKTTEECLRKVQQAATPAPLTSSTTPETKHLLSNIGHELELLNQKAAAAAARTEAIETTAAERHQDITSGIRDFHSTYKDTGRAMVDTLVGLTNRLTKTPEEDRQEASSEGGLRRWTAKSADTSSKEEGSTQPSLRERIQYVATDPPEVRKAKYDQFVADREASRGDQPYRGIPYKGRPQPKEGQTERSKGLGVKKTVITKIPRKESKPAKPPAKRARGQGAPADIPIGVPASGQSITRRTTRLSAKQRSMSSDSSP</sequence>
<feature type="compositionally biased region" description="Basic and acidic residues" evidence="1">
    <location>
        <begin position="239"/>
        <end position="248"/>
    </location>
</feature>
<feature type="region of interest" description="Disordered" evidence="1">
    <location>
        <begin position="237"/>
        <end position="398"/>
    </location>
</feature>
<evidence type="ECO:0000256" key="1">
    <source>
        <dbReference type="SAM" id="MobiDB-lite"/>
    </source>
</evidence>
<reference evidence="2 3" key="1">
    <citation type="journal article" date="2015" name="Genome Biol. Evol.">
        <title>Comparative Genomics of a Bacterivorous Green Alga Reveals Evolutionary Causalities and Consequences of Phago-Mixotrophic Mode of Nutrition.</title>
        <authorList>
            <person name="Burns J.A."/>
            <person name="Paasch A."/>
            <person name="Narechania A."/>
            <person name="Kim E."/>
        </authorList>
    </citation>
    <scope>NUCLEOTIDE SEQUENCE [LARGE SCALE GENOMIC DNA]</scope>
    <source>
        <strain evidence="2 3">PLY_AMNH</strain>
    </source>
</reference>
<gene>
    <name evidence="2" type="ORF">CYMTET_38550</name>
</gene>
<proteinExistence type="predicted"/>
<feature type="region of interest" description="Disordered" evidence="1">
    <location>
        <begin position="107"/>
        <end position="131"/>
    </location>
</feature>
<keyword evidence="3" id="KW-1185">Reference proteome</keyword>
<name>A0AAE0CBS8_9CHLO</name>
<evidence type="ECO:0000313" key="3">
    <source>
        <dbReference type="Proteomes" id="UP001190700"/>
    </source>
</evidence>
<evidence type="ECO:0000313" key="2">
    <source>
        <dbReference type="EMBL" id="KAK3252137.1"/>
    </source>
</evidence>
<feature type="compositionally biased region" description="Polar residues" evidence="1">
    <location>
        <begin position="374"/>
        <end position="398"/>
    </location>
</feature>
<feature type="compositionally biased region" description="Basic and acidic residues" evidence="1">
    <location>
        <begin position="321"/>
        <end position="331"/>
    </location>
</feature>
<feature type="compositionally biased region" description="Basic and acidic residues" evidence="1">
    <location>
        <begin position="288"/>
        <end position="306"/>
    </location>
</feature>
<organism evidence="2 3">
    <name type="scientific">Cymbomonas tetramitiformis</name>
    <dbReference type="NCBI Taxonomy" id="36881"/>
    <lineage>
        <taxon>Eukaryota</taxon>
        <taxon>Viridiplantae</taxon>
        <taxon>Chlorophyta</taxon>
        <taxon>Pyramimonadophyceae</taxon>
        <taxon>Pyramimonadales</taxon>
        <taxon>Pyramimonadaceae</taxon>
        <taxon>Cymbomonas</taxon>
    </lineage>
</organism>
<accession>A0AAE0CBS8</accession>
<comment type="caution">
    <text evidence="2">The sequence shown here is derived from an EMBL/GenBank/DDBJ whole genome shotgun (WGS) entry which is preliminary data.</text>
</comment>